<dbReference type="SUPFAM" id="SSF103657">
    <property type="entry name" value="BAR/IMD domain-like"/>
    <property type="match status" value="1"/>
</dbReference>
<dbReference type="InterPro" id="IPR018859">
    <property type="entry name" value="BAR_dom-cont"/>
</dbReference>
<sequence length="348" mass="38831">MSFKFPGFNLQSIQESIGKVDLDAISKSFQNVNPGKTVSEYSELLKESIQPFTAKTQQIVSAQLQQVQQLAASQAHGDIETSELPEDYLTLEANCDLLLKLYTDLIHYTGETYGTLSYDYPPGNSALTKIKDAHVGLLLSSKFAQLKNVSTPQEMENILLGHAEPKPEDDTVDIQVTSAQLPKTLYGQLAQIATRNGNQFAGSSDALSYALLQISSAYIEIGSARLDQDKKIMQGLNHRLVEVLNEKFIKVNELRKKVYAARLKFDVVRALVGGEDEENEELIAREDDLVSATELAVLEMRKLINPLENVNLLKVFVSAQKEFFDMALQRLGSLISELDKIEYHEDDE</sequence>
<dbReference type="Gene3D" id="1.20.1270.60">
    <property type="entry name" value="Arfaptin homology (AH) domain/BAR domain"/>
    <property type="match status" value="1"/>
</dbReference>
<dbReference type="Pfam" id="PF10455">
    <property type="entry name" value="BAR_2"/>
    <property type="match status" value="1"/>
</dbReference>
<dbReference type="EMBL" id="CP034458">
    <property type="protein sequence ID" value="QBM88766.1"/>
    <property type="molecule type" value="Genomic_DNA"/>
</dbReference>
<protein>
    <submittedName>
        <fullName evidence="1">Bin/amphiphysin/Rvs domain for vesicular trafficking</fullName>
    </submittedName>
</protein>
<dbReference type="AlphaFoldDB" id="A0A4P6XR19"/>
<organism evidence="1 2">
    <name type="scientific">Metschnikowia aff. pulcherrima</name>
    <dbReference type="NCBI Taxonomy" id="2163413"/>
    <lineage>
        <taxon>Eukaryota</taxon>
        <taxon>Fungi</taxon>
        <taxon>Dikarya</taxon>
        <taxon>Ascomycota</taxon>
        <taxon>Saccharomycotina</taxon>
        <taxon>Pichiomycetes</taxon>
        <taxon>Metschnikowiaceae</taxon>
        <taxon>Metschnikowia</taxon>
    </lineage>
</organism>
<reference evidence="2" key="1">
    <citation type="submission" date="2019-03" db="EMBL/GenBank/DDBJ databases">
        <title>Snf2 controls pulcherriminic acid biosynthesis and connects pigmentation and antifungal activity of the yeast Metschnikowia pulcherrima.</title>
        <authorList>
            <person name="Gore-Lloyd D."/>
            <person name="Sumann I."/>
            <person name="Brachmann A.O."/>
            <person name="Schneeberger K."/>
            <person name="Ortiz-Merino R.A."/>
            <person name="Moreno-Beltran M."/>
            <person name="Schlaefli M."/>
            <person name="Kirner P."/>
            <person name="Santos Kron A."/>
            <person name="Wolfe K.H."/>
            <person name="Piel J."/>
            <person name="Ahrens C.H."/>
            <person name="Henk D."/>
            <person name="Freimoser F.M."/>
        </authorList>
    </citation>
    <scope>NUCLEOTIDE SEQUENCE [LARGE SCALE GENOMIC DNA]</scope>
    <source>
        <strain evidence="2">APC 1.2</strain>
    </source>
</reference>
<keyword evidence="2" id="KW-1185">Reference proteome</keyword>
<dbReference type="STRING" id="2163413.A0A4P6XR19"/>
<dbReference type="InterPro" id="IPR027267">
    <property type="entry name" value="AH/BAR_dom_sf"/>
</dbReference>
<accession>A0A4P6XR19</accession>
<evidence type="ECO:0000313" key="1">
    <source>
        <dbReference type="EMBL" id="QBM88766.1"/>
    </source>
</evidence>
<name>A0A4P6XR19_9ASCO</name>
<evidence type="ECO:0000313" key="2">
    <source>
        <dbReference type="Proteomes" id="UP000292447"/>
    </source>
</evidence>
<proteinExistence type="predicted"/>
<gene>
    <name evidence="1" type="primary">MPUL0C07470</name>
    <name evidence="1" type="ORF">METSCH_C07470</name>
</gene>
<dbReference type="Proteomes" id="UP000292447">
    <property type="component" value="Chromosome III"/>
</dbReference>